<evidence type="ECO:0000256" key="1">
    <source>
        <dbReference type="ARBA" id="ARBA00001933"/>
    </source>
</evidence>
<protein>
    <recommendedName>
        <fullName evidence="8">Aspartate aminotransferase</fullName>
        <ecNumber evidence="8">2.6.1.1</ecNumber>
    </recommendedName>
</protein>
<dbReference type="PROSITE" id="PS00105">
    <property type="entry name" value="AA_TRANSFER_CLASS_1"/>
    <property type="match status" value="1"/>
</dbReference>
<dbReference type="GO" id="GO:0030170">
    <property type="term" value="F:pyridoxal phosphate binding"/>
    <property type="evidence" value="ECO:0007669"/>
    <property type="project" value="InterPro"/>
</dbReference>
<dbReference type="EMBL" id="AJWJ01000336">
    <property type="protein sequence ID" value="KAF2071810.1"/>
    <property type="molecule type" value="Genomic_DNA"/>
</dbReference>
<reference evidence="10" key="1">
    <citation type="submission" date="2020-01" db="EMBL/GenBank/DDBJ databases">
        <title>Development of genomics and gene disruption for Polysphondylium violaceum indicates a role for the polyketide synthase stlB in stalk morphogenesis.</title>
        <authorList>
            <person name="Narita B."/>
            <person name="Kawabe Y."/>
            <person name="Kin K."/>
            <person name="Saito T."/>
            <person name="Gibbs R."/>
            <person name="Kuspa A."/>
            <person name="Muzny D."/>
            <person name="Queller D."/>
            <person name="Richards S."/>
            <person name="Strassman J."/>
            <person name="Sucgang R."/>
            <person name="Worley K."/>
            <person name="Schaap P."/>
        </authorList>
    </citation>
    <scope>NUCLEOTIDE SEQUENCE</scope>
    <source>
        <strain evidence="10">QSvi11</strain>
    </source>
</reference>
<keyword evidence="6" id="KW-0663">Pyridoxal phosphate</keyword>
<evidence type="ECO:0000256" key="3">
    <source>
        <dbReference type="ARBA" id="ARBA00011738"/>
    </source>
</evidence>
<comment type="caution">
    <text evidence="10">The sequence shown here is derived from an EMBL/GenBank/DDBJ whole genome shotgun (WGS) entry which is preliminary data.</text>
</comment>
<dbReference type="InterPro" id="IPR015422">
    <property type="entry name" value="PyrdxlP-dep_Trfase_small"/>
</dbReference>
<dbReference type="FunFam" id="3.90.1150.10:FF:000001">
    <property type="entry name" value="Aspartate aminotransferase"/>
    <property type="match status" value="1"/>
</dbReference>
<dbReference type="NCBIfam" id="NF006719">
    <property type="entry name" value="PRK09257.1"/>
    <property type="match status" value="1"/>
</dbReference>
<dbReference type="PANTHER" id="PTHR11879:SF22">
    <property type="entry name" value="ASPARTATE AMINOTRANSFERASE, MITOCHONDRIAL"/>
    <property type="match status" value="1"/>
</dbReference>
<feature type="domain" description="Aminotransferase class I/classII large" evidence="9">
    <location>
        <begin position="49"/>
        <end position="414"/>
    </location>
</feature>
<dbReference type="Gene3D" id="3.40.640.10">
    <property type="entry name" value="Type I PLP-dependent aspartate aminotransferase-like (Major domain)"/>
    <property type="match status" value="1"/>
</dbReference>
<dbReference type="Proteomes" id="UP000695562">
    <property type="component" value="Unassembled WGS sequence"/>
</dbReference>
<evidence type="ECO:0000256" key="7">
    <source>
        <dbReference type="ARBA" id="ARBA00049185"/>
    </source>
</evidence>
<dbReference type="AlphaFoldDB" id="A0A8J4PRT3"/>
<accession>A0A8J4PRT3</accession>
<gene>
    <name evidence="10" type="ORF">CYY_006871</name>
</gene>
<evidence type="ECO:0000313" key="11">
    <source>
        <dbReference type="Proteomes" id="UP000695562"/>
    </source>
</evidence>
<dbReference type="OrthoDB" id="6752799at2759"/>
<evidence type="ECO:0000256" key="4">
    <source>
        <dbReference type="ARBA" id="ARBA00022576"/>
    </source>
</evidence>
<evidence type="ECO:0000256" key="8">
    <source>
        <dbReference type="RuleBase" id="RU000480"/>
    </source>
</evidence>
<dbReference type="Pfam" id="PF00155">
    <property type="entry name" value="Aminotran_1_2"/>
    <property type="match status" value="1"/>
</dbReference>
<evidence type="ECO:0000256" key="2">
    <source>
        <dbReference type="ARBA" id="ARBA00007441"/>
    </source>
</evidence>
<name>A0A8J4PRT3_9MYCE</name>
<dbReference type="EC" id="2.6.1.1" evidence="8"/>
<comment type="cofactor">
    <cofactor evidence="1">
        <name>pyridoxal 5'-phosphate</name>
        <dbReference type="ChEBI" id="CHEBI:597326"/>
    </cofactor>
</comment>
<organism evidence="10 11">
    <name type="scientific">Polysphondylium violaceum</name>
    <dbReference type="NCBI Taxonomy" id="133409"/>
    <lineage>
        <taxon>Eukaryota</taxon>
        <taxon>Amoebozoa</taxon>
        <taxon>Evosea</taxon>
        <taxon>Eumycetozoa</taxon>
        <taxon>Dictyostelia</taxon>
        <taxon>Dictyosteliales</taxon>
        <taxon>Dictyosteliaceae</taxon>
        <taxon>Polysphondylium</taxon>
    </lineage>
</organism>
<dbReference type="CDD" id="cd00609">
    <property type="entry name" value="AAT_like"/>
    <property type="match status" value="1"/>
</dbReference>
<dbReference type="FunFam" id="3.40.640.10:FF:000015">
    <property type="entry name" value="Aspartate aminotransferase"/>
    <property type="match status" value="1"/>
</dbReference>
<sequence>MISRQIIRNLSKLNSTRLYSTSWWSNVQKGPEDPILGVSVAFNKDTSPSKINLGVGAYRDENGKPYVLESVRKADKKIFEANVDHEYAPIAGVATFNQLSAVLAFGEDSQHIKEKRIVTVQAISGTGALRIAAQFLARFMPGKTAYVPNPTWGNHNVIFADSGVAVKSYSYYNPSTCGLNFDGMFNDIKAAPNGSIILLHACAHNPTGVDPTAEQWKKISQLCKEKEHFVLFDFAYQGFASGSPEQDAQAVRQFVADGHNIALCQSFAKNFGLYGERIGAFSLLTATADEAVNVESQLKILIRPMYSNPPVYGARLVSTILKDKELTSQWRDEVKGMADRIINMRESLVKYLKKHGSTRDWSHITTQIGMFCYTGLTPEQVDRLASEFHIYLTRNGRISIAGINSSNVEYLAKAMHAVTKDN</sequence>
<evidence type="ECO:0000256" key="6">
    <source>
        <dbReference type="ARBA" id="ARBA00022898"/>
    </source>
</evidence>
<dbReference type="PRINTS" id="PR00799">
    <property type="entry name" value="TRANSAMINASE"/>
</dbReference>
<dbReference type="InterPro" id="IPR004838">
    <property type="entry name" value="NHTrfase_class1_PyrdxlP-BS"/>
</dbReference>
<dbReference type="GO" id="GO:0005739">
    <property type="term" value="C:mitochondrion"/>
    <property type="evidence" value="ECO:0007669"/>
    <property type="project" value="TreeGrafter"/>
</dbReference>
<comment type="catalytic activity">
    <reaction evidence="7 8">
        <text>L-aspartate + 2-oxoglutarate = oxaloacetate + L-glutamate</text>
        <dbReference type="Rhea" id="RHEA:21824"/>
        <dbReference type="ChEBI" id="CHEBI:16452"/>
        <dbReference type="ChEBI" id="CHEBI:16810"/>
        <dbReference type="ChEBI" id="CHEBI:29985"/>
        <dbReference type="ChEBI" id="CHEBI:29991"/>
        <dbReference type="EC" id="2.6.1.1"/>
    </reaction>
</comment>
<evidence type="ECO:0000259" key="9">
    <source>
        <dbReference type="Pfam" id="PF00155"/>
    </source>
</evidence>
<keyword evidence="11" id="KW-1185">Reference proteome</keyword>
<keyword evidence="5 8" id="KW-0808">Transferase</keyword>
<comment type="miscellaneous">
    <text evidence="8">In eukaryotes there are cytoplasmic, mitochondrial and chloroplastic isozymes.</text>
</comment>
<dbReference type="Gene3D" id="3.90.1150.10">
    <property type="entry name" value="Aspartate Aminotransferase, domain 1"/>
    <property type="match status" value="1"/>
</dbReference>
<comment type="subunit">
    <text evidence="3 8">Homodimer.</text>
</comment>
<dbReference type="PANTHER" id="PTHR11879">
    <property type="entry name" value="ASPARTATE AMINOTRANSFERASE"/>
    <property type="match status" value="1"/>
</dbReference>
<dbReference type="InterPro" id="IPR000796">
    <property type="entry name" value="Asp_trans"/>
</dbReference>
<comment type="similarity">
    <text evidence="2">Belongs to the class-I pyridoxal-phosphate-dependent aminotransferase family.</text>
</comment>
<dbReference type="GO" id="GO:0006520">
    <property type="term" value="P:amino acid metabolic process"/>
    <property type="evidence" value="ECO:0007669"/>
    <property type="project" value="InterPro"/>
</dbReference>
<dbReference type="InterPro" id="IPR015424">
    <property type="entry name" value="PyrdxlP-dep_Trfase"/>
</dbReference>
<keyword evidence="4 8" id="KW-0032">Aminotransferase</keyword>
<dbReference type="InterPro" id="IPR015421">
    <property type="entry name" value="PyrdxlP-dep_Trfase_major"/>
</dbReference>
<dbReference type="GO" id="GO:0004069">
    <property type="term" value="F:L-aspartate:2-oxoglutarate aminotransferase activity"/>
    <property type="evidence" value="ECO:0007669"/>
    <property type="project" value="UniProtKB-EC"/>
</dbReference>
<dbReference type="SUPFAM" id="SSF53383">
    <property type="entry name" value="PLP-dependent transferases"/>
    <property type="match status" value="1"/>
</dbReference>
<evidence type="ECO:0000256" key="5">
    <source>
        <dbReference type="ARBA" id="ARBA00022679"/>
    </source>
</evidence>
<dbReference type="InterPro" id="IPR004839">
    <property type="entry name" value="Aminotransferase_I/II_large"/>
</dbReference>
<proteinExistence type="inferred from homology"/>
<evidence type="ECO:0000313" key="10">
    <source>
        <dbReference type="EMBL" id="KAF2071810.1"/>
    </source>
</evidence>